<reference evidence="3 4" key="1">
    <citation type="submission" date="2023-09" db="EMBL/GenBank/DDBJ databases">
        <authorList>
            <person name="Rey-Velasco X."/>
        </authorList>
    </citation>
    <scope>NUCLEOTIDE SEQUENCE [LARGE SCALE GENOMIC DNA]</scope>
    <source>
        <strain evidence="3 4">F158</strain>
    </source>
</reference>
<name>A0ABU3DHM6_9RHOB</name>
<evidence type="ECO:0000256" key="2">
    <source>
        <dbReference type="SAM" id="Phobius"/>
    </source>
</evidence>
<proteinExistence type="predicted"/>
<sequence>MTPDHDLTRGDEDIDPRAFERREKDPQEPSFGSWPELAGLVFTILLTWLIFAFVE</sequence>
<comment type="caution">
    <text evidence="3">The sequence shown here is derived from an EMBL/GenBank/DDBJ whole genome shotgun (WGS) entry which is preliminary data.</text>
</comment>
<feature type="compositionally biased region" description="Basic and acidic residues" evidence="1">
    <location>
        <begin position="1"/>
        <end position="27"/>
    </location>
</feature>
<dbReference type="RefSeq" id="WP_311691517.1">
    <property type="nucleotide sequence ID" value="NZ_JAVRHL010000003.1"/>
</dbReference>
<evidence type="ECO:0000313" key="3">
    <source>
        <dbReference type="EMBL" id="MDT0683194.1"/>
    </source>
</evidence>
<keyword evidence="2" id="KW-1133">Transmembrane helix</keyword>
<protein>
    <submittedName>
        <fullName evidence="3">Uncharacterized protein</fullName>
    </submittedName>
</protein>
<dbReference type="EMBL" id="JAVRHL010000003">
    <property type="protein sequence ID" value="MDT0683194.1"/>
    <property type="molecule type" value="Genomic_DNA"/>
</dbReference>
<keyword evidence="4" id="KW-1185">Reference proteome</keyword>
<accession>A0ABU3DHM6</accession>
<organism evidence="3 4">
    <name type="scientific">Tropicimonas omnivorans</name>
    <dbReference type="NCBI Taxonomy" id="3075590"/>
    <lineage>
        <taxon>Bacteria</taxon>
        <taxon>Pseudomonadati</taxon>
        <taxon>Pseudomonadota</taxon>
        <taxon>Alphaproteobacteria</taxon>
        <taxon>Rhodobacterales</taxon>
        <taxon>Roseobacteraceae</taxon>
        <taxon>Tropicimonas</taxon>
    </lineage>
</organism>
<gene>
    <name evidence="3" type="ORF">RM543_10890</name>
</gene>
<evidence type="ECO:0000256" key="1">
    <source>
        <dbReference type="SAM" id="MobiDB-lite"/>
    </source>
</evidence>
<dbReference type="Proteomes" id="UP001265259">
    <property type="component" value="Unassembled WGS sequence"/>
</dbReference>
<feature type="region of interest" description="Disordered" evidence="1">
    <location>
        <begin position="1"/>
        <end position="34"/>
    </location>
</feature>
<keyword evidence="2" id="KW-0472">Membrane</keyword>
<feature type="transmembrane region" description="Helical" evidence="2">
    <location>
        <begin position="37"/>
        <end position="54"/>
    </location>
</feature>
<evidence type="ECO:0000313" key="4">
    <source>
        <dbReference type="Proteomes" id="UP001265259"/>
    </source>
</evidence>
<keyword evidence="2" id="KW-0812">Transmembrane</keyword>